<keyword evidence="2" id="KW-1185">Reference proteome</keyword>
<dbReference type="EMBL" id="CABFWF030000001">
    <property type="protein sequence ID" value="CAD7023226.1"/>
    <property type="molecule type" value="Genomic_DNA"/>
</dbReference>
<evidence type="ECO:0000313" key="1">
    <source>
        <dbReference type="EMBL" id="CAD7023226.1"/>
    </source>
</evidence>
<evidence type="ECO:0000313" key="2">
    <source>
        <dbReference type="Proteomes" id="UP000606921"/>
    </source>
</evidence>
<protein>
    <submittedName>
        <fullName evidence="1">NERD domain-containing protein</fullName>
    </submittedName>
</protein>
<name>A0ABM8PCN8_9HYPH</name>
<proteinExistence type="predicted"/>
<organism evidence="1 2">
    <name type="scientific">Pseudorhizobium endolithicum</name>
    <dbReference type="NCBI Taxonomy" id="1191678"/>
    <lineage>
        <taxon>Bacteria</taxon>
        <taxon>Pseudomonadati</taxon>
        <taxon>Pseudomonadota</taxon>
        <taxon>Alphaproteobacteria</taxon>
        <taxon>Hyphomicrobiales</taxon>
        <taxon>Rhizobiaceae</taxon>
        <taxon>Rhizobium/Agrobacterium group</taxon>
        <taxon>Pseudorhizobium</taxon>
    </lineage>
</organism>
<dbReference type="Proteomes" id="UP000606921">
    <property type="component" value="Unassembled WGS sequence"/>
</dbReference>
<sequence length="212" mass="24112">MARIRENRPGARIIHEINVSTYGPNRIDLIAVSPAEIIAVEIKSAKDKLDRLPAQVEAMKGCAHHVIAAIHEKFLVEHTTHAKAMHYERDGTYYMRGLPDGIGHRIATWVFPEKRRCVDPTWQYDGLERWRMPTQGLERSLPAAAINLLWRDELVQLCYSLRISTGRKSTMPDMIAALRWHCTGKELTLGICKQLRARECCEADAPIYEVAA</sequence>
<accession>A0ABM8PCN8</accession>
<reference evidence="1 2" key="1">
    <citation type="submission" date="2020-11" db="EMBL/GenBank/DDBJ databases">
        <authorList>
            <person name="Lassalle F."/>
        </authorList>
    </citation>
    <scope>NUCLEOTIDE SEQUENCE [LARGE SCALE GENOMIC DNA]</scope>
    <source>
        <strain evidence="1 2">JC140</strain>
    </source>
</reference>
<comment type="caution">
    <text evidence="1">The sequence shown here is derived from an EMBL/GenBank/DDBJ whole genome shotgun (WGS) entry which is preliminary data.</text>
</comment>
<gene>
    <name evidence="1" type="ORF">REJC140_00135</name>
</gene>